<gene>
    <name evidence="1" type="ORF">CEP68_06005</name>
</gene>
<sequence>MQDRPMAGPIHYEVYVRKSAPSSWTLLIATEDRKHAIETAEEQLRDRLAIASRVTKETLDPETMEFSSLTILTLGAPEERKKKVADKAVPPACSSPAELYSPHARALIGRVLEDWLKREGVTAFELLHRPDVAERLEAAGVELQHAIQKVAVPESEATGQQVHGVVRHYQKLVEQAMTRLRKAGRDGVFPSLEDRSIADLAHRLAGAPDRALVMGGVVAGALKDRRGARDRLTVLMDLMDAAPADGPPRALVVVVVEQIVAEMLAVRTNLTEILGPSLDQGANLAAIVRMVAPDEMDALLRMDPRLALMMPQVEGPAARLGLHLASGEFPLLAASLARMVTRELTSQRRLRPHDPVGEIDILRLLAMALTASAGRLLTLEEVQTAFVERSKSLVTADFVGAYVNPCPTVLAEAEQLTRLCENVTGGANKRAAARWLSACIGSLRFETEIRQSVPGGPSASHKLATLARLQRSVQAAHLADHDQAQIMDAIGAVGANLEADAHLVAQIVRAQAAAPQKLTALLKLATGEAGPLGPVADRARAEAIKLLRSPDVRTALTAAPQNVAALRGLMQQAGLAA</sequence>
<protein>
    <submittedName>
        <fullName evidence="1">Uncharacterized protein</fullName>
    </submittedName>
</protein>
<dbReference type="EMBL" id="CP022048">
    <property type="protein sequence ID" value="ASE39086.1"/>
    <property type="molecule type" value="Genomic_DNA"/>
</dbReference>
<name>A0A1Z3U713_BREVE</name>
<dbReference type="KEGG" id="bvc:CEP68_06005"/>
<accession>A0A1Z3U713</accession>
<proteinExistence type="predicted"/>
<organism evidence="1 2">
    <name type="scientific">Brevundimonas vesicularis</name>
    <name type="common">Pseudomonas vesicularis</name>
    <dbReference type="NCBI Taxonomy" id="41276"/>
    <lineage>
        <taxon>Bacteria</taxon>
        <taxon>Pseudomonadati</taxon>
        <taxon>Pseudomonadota</taxon>
        <taxon>Alphaproteobacteria</taxon>
        <taxon>Caulobacterales</taxon>
        <taxon>Caulobacteraceae</taxon>
        <taxon>Brevundimonas</taxon>
    </lineage>
</organism>
<dbReference type="AlphaFoldDB" id="A0A1Z3U713"/>
<evidence type="ECO:0000313" key="2">
    <source>
        <dbReference type="Proteomes" id="UP000197050"/>
    </source>
</evidence>
<dbReference type="Proteomes" id="UP000197050">
    <property type="component" value="Chromosome"/>
</dbReference>
<evidence type="ECO:0000313" key="1">
    <source>
        <dbReference type="EMBL" id="ASE39086.1"/>
    </source>
</evidence>
<reference evidence="2" key="1">
    <citation type="submission" date="2017-06" db="EMBL/GenBank/DDBJ databases">
        <title>FDA dAtabase for Regulatory Grade micrObial Sequences (FDA-ARGOS): Supporting development and validation of Infectious Disease Dx tests.</title>
        <authorList>
            <person name="Minogue T."/>
            <person name="Wolcott M."/>
            <person name="Wasieloski L."/>
            <person name="Aguilar W."/>
            <person name="Moore D."/>
            <person name="Tallon L."/>
            <person name="Sadzewicz L."/>
            <person name="Sengamalay N."/>
            <person name="Ott S."/>
            <person name="Godinez A."/>
            <person name="Nagaraj S."/>
            <person name="Nadendla S."/>
            <person name="Geyer C."/>
            <person name="Sichtig H."/>
        </authorList>
    </citation>
    <scope>NUCLEOTIDE SEQUENCE [LARGE SCALE GENOMIC DNA]</scope>
    <source>
        <strain evidence="2">FDAARGOS_289</strain>
    </source>
</reference>